<accession>A0A6J5NEK4</accession>
<gene>
    <name evidence="1" type="ORF">UFOVP695_29</name>
</gene>
<dbReference type="EMBL" id="LR796667">
    <property type="protein sequence ID" value="CAB4158150.1"/>
    <property type="molecule type" value="Genomic_DNA"/>
</dbReference>
<name>A0A6J5NEK4_9CAUD</name>
<organism evidence="1">
    <name type="scientific">uncultured Caudovirales phage</name>
    <dbReference type="NCBI Taxonomy" id="2100421"/>
    <lineage>
        <taxon>Viruses</taxon>
        <taxon>Duplodnaviria</taxon>
        <taxon>Heunggongvirae</taxon>
        <taxon>Uroviricota</taxon>
        <taxon>Caudoviricetes</taxon>
        <taxon>Peduoviridae</taxon>
        <taxon>Maltschvirus</taxon>
        <taxon>Maltschvirus maltsch</taxon>
    </lineage>
</organism>
<sequence>MITYEIRKYNNGLRFIKSNKGIGTYILDDLIILSKQYKYIYRATTPYIEITIDKHYSGFILCEIDMKPIINMFIWLNVFRYINSIDNCISLYNIKEKIEII</sequence>
<evidence type="ECO:0000313" key="1">
    <source>
        <dbReference type="EMBL" id="CAB4158150.1"/>
    </source>
</evidence>
<reference evidence="1" key="1">
    <citation type="submission" date="2020-04" db="EMBL/GenBank/DDBJ databases">
        <authorList>
            <person name="Chiriac C."/>
            <person name="Salcher M."/>
            <person name="Ghai R."/>
            <person name="Kavagutti S V."/>
        </authorList>
    </citation>
    <scope>NUCLEOTIDE SEQUENCE</scope>
</reference>
<proteinExistence type="predicted"/>
<protein>
    <submittedName>
        <fullName evidence="1">Uncharacterized protein</fullName>
    </submittedName>
</protein>